<dbReference type="InterPro" id="IPR050206">
    <property type="entry name" value="FtsK/SpoIIIE/SftA"/>
</dbReference>
<evidence type="ECO:0000256" key="2">
    <source>
        <dbReference type="ARBA" id="ARBA00006474"/>
    </source>
</evidence>
<evidence type="ECO:0000256" key="1">
    <source>
        <dbReference type="ARBA" id="ARBA00004651"/>
    </source>
</evidence>
<organism evidence="20 21">
    <name type="scientific">Ancylobacter pratisalsi</name>
    <dbReference type="NCBI Taxonomy" id="1745854"/>
    <lineage>
        <taxon>Bacteria</taxon>
        <taxon>Pseudomonadati</taxon>
        <taxon>Pseudomonadota</taxon>
        <taxon>Alphaproteobacteria</taxon>
        <taxon>Hyphomicrobiales</taxon>
        <taxon>Xanthobacteraceae</taxon>
        <taxon>Ancylobacter</taxon>
    </lineage>
</organism>
<feature type="transmembrane region" description="Helical" evidence="18">
    <location>
        <begin position="104"/>
        <end position="125"/>
    </location>
</feature>
<feature type="transmembrane region" description="Helical" evidence="18">
    <location>
        <begin position="160"/>
        <end position="182"/>
    </location>
</feature>
<dbReference type="GO" id="GO:0005886">
    <property type="term" value="C:plasma membrane"/>
    <property type="evidence" value="ECO:0007669"/>
    <property type="project" value="UniProtKB-SubCell"/>
</dbReference>
<evidence type="ECO:0000256" key="17">
    <source>
        <dbReference type="SAM" id="MobiDB-lite"/>
    </source>
</evidence>
<dbReference type="Pfam" id="PF13491">
    <property type="entry name" value="FtsK_4TM"/>
    <property type="match status" value="1"/>
</dbReference>
<protein>
    <recommendedName>
        <fullName evidence="3">DNA translocase FtsK</fullName>
    </recommendedName>
</protein>
<evidence type="ECO:0000256" key="4">
    <source>
        <dbReference type="ARBA" id="ARBA00022475"/>
    </source>
</evidence>
<evidence type="ECO:0000259" key="19">
    <source>
        <dbReference type="PROSITE" id="PS50901"/>
    </source>
</evidence>
<comment type="subcellular location">
    <subcellularLocation>
        <location evidence="1">Cell membrane</location>
        <topology evidence="1">Multi-pass membrane protein</topology>
    </subcellularLocation>
</comment>
<dbReference type="PANTHER" id="PTHR22683">
    <property type="entry name" value="SPORULATION PROTEIN RELATED"/>
    <property type="match status" value="1"/>
</dbReference>
<feature type="compositionally biased region" description="Basic and acidic residues" evidence="17">
    <location>
        <begin position="257"/>
        <end position="266"/>
    </location>
</feature>
<dbReference type="SUPFAM" id="SSF52540">
    <property type="entry name" value="P-loop containing nucleoside triphosphate hydrolases"/>
    <property type="match status" value="1"/>
</dbReference>
<keyword evidence="21" id="KW-1185">Reference proteome</keyword>
<evidence type="ECO:0000256" key="5">
    <source>
        <dbReference type="ARBA" id="ARBA00022618"/>
    </source>
</evidence>
<evidence type="ECO:0000256" key="18">
    <source>
        <dbReference type="SAM" id="Phobius"/>
    </source>
</evidence>
<evidence type="ECO:0000256" key="16">
    <source>
        <dbReference type="PROSITE-ProRule" id="PRU00289"/>
    </source>
</evidence>
<keyword evidence="11" id="KW-0238">DNA-binding</keyword>
<keyword evidence="6 18" id="KW-0812">Transmembrane</keyword>
<feature type="transmembrane region" description="Helical" evidence="18">
    <location>
        <begin position="202"/>
        <end position="220"/>
    </location>
</feature>
<evidence type="ECO:0000313" key="20">
    <source>
        <dbReference type="EMBL" id="QIB36201.1"/>
    </source>
</evidence>
<dbReference type="RefSeq" id="WP_163077524.1">
    <property type="nucleotide sequence ID" value="NZ_CP048630.1"/>
</dbReference>
<evidence type="ECO:0000256" key="10">
    <source>
        <dbReference type="ARBA" id="ARBA00022989"/>
    </source>
</evidence>
<dbReference type="Pfam" id="PF17854">
    <property type="entry name" value="FtsK_alpha"/>
    <property type="match status" value="1"/>
</dbReference>
<comment type="function">
    <text evidence="14">Essential cell division protein that coordinates cell division and chromosome segregation. The N-terminus is involved in assembly of the cell-division machinery. The C-terminus functions as a DNA motor that moves dsDNA in an ATP-dependent manner towards the dif recombination site, which is located within the replication terminus region. Translocation stops specifically at Xer-dif sites, where FtsK interacts with the Xer recombinase, allowing activation of chromosome unlinking by recombination. FtsK orienting polar sequences (KOPS) guide the direction of DNA translocation. FtsK can remove proteins from DNA as it translocates, but translocation stops specifically at XerCD-dif site, thereby preventing removal of XerC and XerD from dif.</text>
</comment>
<feature type="compositionally biased region" description="Acidic residues" evidence="17">
    <location>
        <begin position="273"/>
        <end position="297"/>
    </location>
</feature>
<evidence type="ECO:0000256" key="8">
    <source>
        <dbReference type="ARBA" id="ARBA00022829"/>
    </source>
</evidence>
<dbReference type="Pfam" id="PF01580">
    <property type="entry name" value="FtsK_SpoIIIE"/>
    <property type="match status" value="1"/>
</dbReference>
<evidence type="ECO:0000256" key="11">
    <source>
        <dbReference type="ARBA" id="ARBA00023125"/>
    </source>
</evidence>
<keyword evidence="5 20" id="KW-0132">Cell division</keyword>
<dbReference type="InterPro" id="IPR036388">
    <property type="entry name" value="WH-like_DNA-bd_sf"/>
</dbReference>
<evidence type="ECO:0000256" key="12">
    <source>
        <dbReference type="ARBA" id="ARBA00023136"/>
    </source>
</evidence>
<dbReference type="InterPro" id="IPR041027">
    <property type="entry name" value="FtsK_alpha"/>
</dbReference>
<evidence type="ECO:0000256" key="3">
    <source>
        <dbReference type="ARBA" id="ARBA00020887"/>
    </source>
</evidence>
<evidence type="ECO:0000256" key="13">
    <source>
        <dbReference type="ARBA" id="ARBA00023306"/>
    </source>
</evidence>
<keyword evidence="7 16" id="KW-0547">Nucleotide-binding</keyword>
<keyword evidence="13" id="KW-0131">Cell cycle</keyword>
<evidence type="ECO:0000256" key="9">
    <source>
        <dbReference type="ARBA" id="ARBA00022840"/>
    </source>
</evidence>
<dbReference type="GO" id="GO:0007059">
    <property type="term" value="P:chromosome segregation"/>
    <property type="evidence" value="ECO:0007669"/>
    <property type="project" value="UniProtKB-KW"/>
</dbReference>
<dbReference type="InterPro" id="IPR036390">
    <property type="entry name" value="WH_DNA-bd_sf"/>
</dbReference>
<dbReference type="PANTHER" id="PTHR22683:SF41">
    <property type="entry name" value="DNA TRANSLOCASE FTSK"/>
    <property type="match status" value="1"/>
</dbReference>
<dbReference type="KEGG" id="apra:G3A50_10580"/>
<keyword evidence="9 16" id="KW-0067">ATP-binding</keyword>
<dbReference type="InterPro" id="IPR027417">
    <property type="entry name" value="P-loop_NTPase"/>
</dbReference>
<proteinExistence type="inferred from homology"/>
<dbReference type="CDD" id="cd01127">
    <property type="entry name" value="TrwB_TraG_TraD_VirD4"/>
    <property type="match status" value="1"/>
</dbReference>
<feature type="transmembrane region" description="Helical" evidence="18">
    <location>
        <begin position="68"/>
        <end position="92"/>
    </location>
</feature>
<evidence type="ECO:0000256" key="14">
    <source>
        <dbReference type="ARBA" id="ARBA00024784"/>
    </source>
</evidence>
<feature type="binding site" evidence="16">
    <location>
        <begin position="482"/>
        <end position="489"/>
    </location>
    <ligand>
        <name>ATP</name>
        <dbReference type="ChEBI" id="CHEBI:30616"/>
    </ligand>
</feature>
<dbReference type="InterPro" id="IPR002543">
    <property type="entry name" value="FtsK_dom"/>
</dbReference>
<gene>
    <name evidence="20" type="ORF">G3A50_10580</name>
</gene>
<comment type="subunit">
    <text evidence="15">Homohexamer. Forms a ring that surrounds DNA.</text>
</comment>
<keyword evidence="10 18" id="KW-1133">Transmembrane helix</keyword>
<name>A0A6P1YTM5_9HYPH</name>
<dbReference type="GO" id="GO:0051301">
    <property type="term" value="P:cell division"/>
    <property type="evidence" value="ECO:0007669"/>
    <property type="project" value="UniProtKB-KW"/>
</dbReference>
<keyword evidence="8" id="KW-0159">Chromosome partition</keyword>
<dbReference type="GO" id="GO:0005524">
    <property type="term" value="F:ATP binding"/>
    <property type="evidence" value="ECO:0007669"/>
    <property type="project" value="UniProtKB-UniRule"/>
</dbReference>
<dbReference type="InterPro" id="IPR018541">
    <property type="entry name" value="Ftsk_gamma"/>
</dbReference>
<keyword evidence="12 18" id="KW-0472">Membrane</keyword>
<sequence>MIAFLPEEIRGALRRRTAELVGLALVGLCALLLVALASWSANDPSLSRSSAAAPANFLGMPGAVVADLLMQLLGVASLVAVLPIGVWGWLILTHRRPRRVRARIIAGVIGIICAAGFAGCLPRFGAWPLPSGLGGVMGEAVLAVPDALRSTWLNAFDYAVVGGLCLFGAVLAVPIALGIGLKPPVDIEDDDEAFTEDFDDEGVGRLALALGMATHALLSLKARLMPGRSRRSYGAPARAGLASRLRGMAGLDEEDEAASRAERMEPRFGGPIVDDDEEPAGYALEDDLPFEEDDDDAPPPPPASRSKRRPPLRAIKGGRAVIEEARRRYLAPGLDLLTAPPPRTGPALPRDVLDENARDLEGVLEDFGVRGAIVNARPGPVVTLYELEPAPGIKSSRVIGLADDIARSMSAISARVAVIPGKNAIGIELPNPKRDKVLLREIMSAKDIGEAAYKLPIALGKTIGGEPVIVDLARMPHLLVAGTTGSGKSVAINTMILSLLYRHKPEQCRLIMIDPKMLELSVYEGIPHLLTPVVTDPKKAVVALKWAVREMEQRYKKMSKVGVRNIDGFNARVAEAQAKGEAIVRTVQTGFDKETGEAIYEREEMDLSALPYIVILVDEMADLMMVAGKDIEGAIQRLAQMARAAGIHLIMATQRPSVDVITGTIKANFPTRISFQVTSKIDSRTILGEMGAEQLLGQGDMLYMAGGGRISRVHGPFVSDQEVERVVEHLKAQGAPDYVEEVTADLDTEGEDGAVFDKGAMAGGAGEEGGDLYSQAVAVVMRDRKCSTSYIQRRLQIGYNRAASLVERMEREGLVGSANHAGKREILIETNEADEH</sequence>
<dbReference type="PROSITE" id="PS50901">
    <property type="entry name" value="FTSK"/>
    <property type="match status" value="1"/>
</dbReference>
<dbReference type="SMART" id="SM00382">
    <property type="entry name" value="AAA"/>
    <property type="match status" value="1"/>
</dbReference>
<dbReference type="Gene3D" id="1.10.10.10">
    <property type="entry name" value="Winged helix-like DNA-binding domain superfamily/Winged helix DNA-binding domain"/>
    <property type="match status" value="1"/>
</dbReference>
<dbReference type="InterPro" id="IPR003593">
    <property type="entry name" value="AAA+_ATPase"/>
</dbReference>
<reference evidence="20 21" key="1">
    <citation type="submission" date="2020-02" db="EMBL/GenBank/DDBJ databases">
        <authorList>
            <person name="Li G."/>
        </authorList>
    </citation>
    <scope>NUCLEOTIDE SEQUENCE [LARGE SCALE GENOMIC DNA]</scope>
    <source>
        <strain evidence="20 21">DSM 102029</strain>
    </source>
</reference>
<dbReference type="Gene3D" id="3.40.50.300">
    <property type="entry name" value="P-loop containing nucleotide triphosphate hydrolases"/>
    <property type="match status" value="1"/>
</dbReference>
<feature type="transmembrane region" description="Helical" evidence="18">
    <location>
        <begin position="20"/>
        <end position="41"/>
    </location>
</feature>
<evidence type="ECO:0000256" key="7">
    <source>
        <dbReference type="ARBA" id="ARBA00022741"/>
    </source>
</evidence>
<dbReference type="AlphaFoldDB" id="A0A6P1YTM5"/>
<evidence type="ECO:0000256" key="15">
    <source>
        <dbReference type="ARBA" id="ARBA00025923"/>
    </source>
</evidence>
<dbReference type="SUPFAM" id="SSF46785">
    <property type="entry name" value="Winged helix' DNA-binding domain"/>
    <property type="match status" value="1"/>
</dbReference>
<keyword evidence="4" id="KW-1003">Cell membrane</keyword>
<dbReference type="SMART" id="SM00843">
    <property type="entry name" value="Ftsk_gamma"/>
    <property type="match status" value="1"/>
</dbReference>
<dbReference type="Proteomes" id="UP000464751">
    <property type="component" value="Chromosome"/>
</dbReference>
<dbReference type="Pfam" id="PF09397">
    <property type="entry name" value="FtsK_gamma"/>
    <property type="match status" value="1"/>
</dbReference>
<dbReference type="Gene3D" id="3.30.980.40">
    <property type="match status" value="1"/>
</dbReference>
<feature type="domain" description="FtsK" evidence="19">
    <location>
        <begin position="465"/>
        <end position="684"/>
    </location>
</feature>
<accession>A0A6P1YTM5</accession>
<evidence type="ECO:0000256" key="6">
    <source>
        <dbReference type="ARBA" id="ARBA00022692"/>
    </source>
</evidence>
<dbReference type="EMBL" id="CP048630">
    <property type="protein sequence ID" value="QIB36201.1"/>
    <property type="molecule type" value="Genomic_DNA"/>
</dbReference>
<feature type="region of interest" description="Disordered" evidence="17">
    <location>
        <begin position="246"/>
        <end position="313"/>
    </location>
</feature>
<evidence type="ECO:0000313" key="21">
    <source>
        <dbReference type="Proteomes" id="UP000464751"/>
    </source>
</evidence>
<comment type="similarity">
    <text evidence="2">Belongs to the FtsK/SpoIIIE/SftA family.</text>
</comment>
<dbReference type="FunFam" id="3.40.50.300:FF:000209">
    <property type="entry name" value="Cell division protein FtsK"/>
    <property type="match status" value="1"/>
</dbReference>
<dbReference type="InterPro" id="IPR025199">
    <property type="entry name" value="FtsK_4TM"/>
</dbReference>
<dbReference type="GO" id="GO:0003677">
    <property type="term" value="F:DNA binding"/>
    <property type="evidence" value="ECO:0007669"/>
    <property type="project" value="UniProtKB-KW"/>
</dbReference>